<evidence type="ECO:0000313" key="12">
    <source>
        <dbReference type="EMBL" id="RAI58550.1"/>
    </source>
</evidence>
<evidence type="ECO:0000256" key="3">
    <source>
        <dbReference type="ARBA" id="ARBA00022475"/>
    </source>
</evidence>
<evidence type="ECO:0000256" key="1">
    <source>
        <dbReference type="ARBA" id="ARBA00004429"/>
    </source>
</evidence>
<evidence type="ECO:0000256" key="2">
    <source>
        <dbReference type="ARBA" id="ARBA00022448"/>
    </source>
</evidence>
<reference evidence="13" key="1">
    <citation type="submission" date="2018-06" db="EMBL/GenBank/DDBJ databases">
        <authorList>
            <person name="Khan S.A."/>
        </authorList>
    </citation>
    <scope>NUCLEOTIDE SEQUENCE [LARGE SCALE GENOMIC DNA]</scope>
    <source>
        <strain evidence="13">DB-1506</strain>
    </source>
</reference>
<evidence type="ECO:0000256" key="4">
    <source>
        <dbReference type="ARBA" id="ARBA00022519"/>
    </source>
</evidence>
<feature type="transmembrane region" description="Helical" evidence="9">
    <location>
        <begin position="94"/>
        <end position="113"/>
    </location>
</feature>
<comment type="function">
    <text evidence="9">Part of the tripartite ATP-independent periplasmic (TRAP) transport system.</text>
</comment>
<keyword evidence="5 9" id="KW-0812">Transmembrane</keyword>
<dbReference type="GO" id="GO:0005886">
    <property type="term" value="C:plasma membrane"/>
    <property type="evidence" value="ECO:0007669"/>
    <property type="project" value="UniProtKB-SubCell"/>
</dbReference>
<comment type="caution">
    <text evidence="12">The sequence shown here is derived from an EMBL/GenBank/DDBJ whole genome shotgun (WGS) entry which is preliminary data.</text>
</comment>
<evidence type="ECO:0000256" key="10">
    <source>
        <dbReference type="SAM" id="MobiDB-lite"/>
    </source>
</evidence>
<dbReference type="InterPro" id="IPR007387">
    <property type="entry name" value="TRAP_DctQ"/>
</dbReference>
<proteinExistence type="inferred from homology"/>
<accession>A0A327M6J7</accession>
<keyword evidence="4 9" id="KW-0997">Cell inner membrane</keyword>
<dbReference type="OrthoDB" id="9797534at2"/>
<evidence type="ECO:0000259" key="11">
    <source>
        <dbReference type="Pfam" id="PF04290"/>
    </source>
</evidence>
<dbReference type="AlphaFoldDB" id="A0A327M6J7"/>
<evidence type="ECO:0000313" key="13">
    <source>
        <dbReference type="Proteomes" id="UP000249065"/>
    </source>
</evidence>
<evidence type="ECO:0000256" key="5">
    <source>
        <dbReference type="ARBA" id="ARBA00022692"/>
    </source>
</evidence>
<gene>
    <name evidence="12" type="ORF">DOO78_12700</name>
</gene>
<feature type="transmembrane region" description="Helical" evidence="9">
    <location>
        <begin position="212"/>
        <end position="233"/>
    </location>
</feature>
<keyword evidence="6 9" id="KW-1133">Transmembrane helix</keyword>
<name>A0A327M6J7_9PROT</name>
<feature type="transmembrane region" description="Helical" evidence="9">
    <location>
        <begin position="172"/>
        <end position="192"/>
    </location>
</feature>
<organism evidence="12 13">
    <name type="scientific">Roseicella frigidaeris</name>
    <dbReference type="NCBI Taxonomy" id="2230885"/>
    <lineage>
        <taxon>Bacteria</taxon>
        <taxon>Pseudomonadati</taxon>
        <taxon>Pseudomonadota</taxon>
        <taxon>Alphaproteobacteria</taxon>
        <taxon>Acetobacterales</taxon>
        <taxon>Roseomonadaceae</taxon>
        <taxon>Roseicella</taxon>
    </lineage>
</organism>
<dbReference type="EMBL" id="QLIX01000008">
    <property type="protein sequence ID" value="RAI58550.1"/>
    <property type="molecule type" value="Genomic_DNA"/>
</dbReference>
<protein>
    <recommendedName>
        <fullName evidence="9">TRAP transporter small permease protein</fullName>
    </recommendedName>
</protein>
<evidence type="ECO:0000256" key="7">
    <source>
        <dbReference type="ARBA" id="ARBA00023136"/>
    </source>
</evidence>
<feature type="domain" description="Tripartite ATP-independent periplasmic transporters DctQ component" evidence="11">
    <location>
        <begin position="110"/>
        <end position="241"/>
    </location>
</feature>
<keyword evidence="2 9" id="KW-0813">Transport</keyword>
<dbReference type="Pfam" id="PF04290">
    <property type="entry name" value="DctQ"/>
    <property type="match status" value="1"/>
</dbReference>
<evidence type="ECO:0000256" key="9">
    <source>
        <dbReference type="RuleBase" id="RU369079"/>
    </source>
</evidence>
<keyword evidence="13" id="KW-1185">Reference proteome</keyword>
<dbReference type="GO" id="GO:0015740">
    <property type="term" value="P:C4-dicarboxylate transport"/>
    <property type="evidence" value="ECO:0007669"/>
    <property type="project" value="TreeGrafter"/>
</dbReference>
<dbReference type="GO" id="GO:0022857">
    <property type="term" value="F:transmembrane transporter activity"/>
    <property type="evidence" value="ECO:0007669"/>
    <property type="project" value="UniProtKB-UniRule"/>
</dbReference>
<comment type="subunit">
    <text evidence="9">The complex comprises the extracytoplasmic solute receptor protein and the two transmembrane proteins.</text>
</comment>
<sequence length="264" mass="28705">MPSPRCARSARPWPRNGSPRLGRTGASSSIRCRRGSGRREQPRQAARPAQARGKPGLRRRKGGGRAPCLAGRPPASCGRRFPERAFRMRRLLDALYALGAALAALSLFAIFLVMMAQVAMREMERQLPAADDVSAYLCVATTFFALAATFRRGELIRVGMLIERLGPGARRVAEATVLVLAAVIMAYVTRWTFSDMLFSYEIEEVAQGTVPIPLWIPKLAMPIGAGLLLVAILDELVTVLRGRKPGYVVAAEERAAAGDFSAEV</sequence>
<evidence type="ECO:0000256" key="8">
    <source>
        <dbReference type="ARBA" id="ARBA00038436"/>
    </source>
</evidence>
<dbReference type="PANTHER" id="PTHR35011">
    <property type="entry name" value="2,3-DIKETO-L-GULONATE TRAP TRANSPORTER SMALL PERMEASE PROTEIN YIAM"/>
    <property type="match status" value="1"/>
</dbReference>
<feature type="transmembrane region" description="Helical" evidence="9">
    <location>
        <begin position="133"/>
        <end position="151"/>
    </location>
</feature>
<comment type="similarity">
    <text evidence="8 9">Belongs to the TRAP transporter small permease family.</text>
</comment>
<dbReference type="InterPro" id="IPR055348">
    <property type="entry name" value="DctQ"/>
</dbReference>
<feature type="compositionally biased region" description="Low complexity" evidence="10">
    <location>
        <begin position="43"/>
        <end position="54"/>
    </location>
</feature>
<comment type="subcellular location">
    <subcellularLocation>
        <location evidence="1 9">Cell inner membrane</location>
        <topology evidence="1 9">Multi-pass membrane protein</topology>
    </subcellularLocation>
</comment>
<evidence type="ECO:0000256" key="6">
    <source>
        <dbReference type="ARBA" id="ARBA00022989"/>
    </source>
</evidence>
<dbReference type="Proteomes" id="UP000249065">
    <property type="component" value="Unassembled WGS sequence"/>
</dbReference>
<keyword evidence="3" id="KW-1003">Cell membrane</keyword>
<feature type="region of interest" description="Disordered" evidence="10">
    <location>
        <begin position="1"/>
        <end position="74"/>
    </location>
</feature>
<keyword evidence="7 9" id="KW-0472">Membrane</keyword>
<dbReference type="PANTHER" id="PTHR35011:SF10">
    <property type="entry name" value="TRAP TRANSPORTER SMALL PERMEASE PROTEIN"/>
    <property type="match status" value="1"/>
</dbReference>